<comment type="caution">
    <text evidence="1">The sequence shown here is derived from an EMBL/GenBank/DDBJ whole genome shotgun (WGS) entry which is preliminary data.</text>
</comment>
<gene>
    <name evidence="1" type="ORF">LSAT_V11C800439730</name>
</gene>
<dbReference type="AlphaFoldDB" id="A0A9R1URQ8"/>
<name>A0A9R1URQ8_LACSA</name>
<protein>
    <submittedName>
        <fullName evidence="1">Uncharacterized protein</fullName>
    </submittedName>
</protein>
<evidence type="ECO:0000313" key="2">
    <source>
        <dbReference type="Proteomes" id="UP000235145"/>
    </source>
</evidence>
<evidence type="ECO:0000313" key="1">
    <source>
        <dbReference type="EMBL" id="KAJ0192500.1"/>
    </source>
</evidence>
<dbReference type="Proteomes" id="UP000235145">
    <property type="component" value="Unassembled WGS sequence"/>
</dbReference>
<reference evidence="1 2" key="1">
    <citation type="journal article" date="2017" name="Nat. Commun.">
        <title>Genome assembly with in vitro proximity ligation data and whole-genome triplication in lettuce.</title>
        <authorList>
            <person name="Reyes-Chin-Wo S."/>
            <person name="Wang Z."/>
            <person name="Yang X."/>
            <person name="Kozik A."/>
            <person name="Arikit S."/>
            <person name="Song C."/>
            <person name="Xia L."/>
            <person name="Froenicke L."/>
            <person name="Lavelle D.O."/>
            <person name="Truco M.J."/>
            <person name="Xia R."/>
            <person name="Zhu S."/>
            <person name="Xu C."/>
            <person name="Xu H."/>
            <person name="Xu X."/>
            <person name="Cox K."/>
            <person name="Korf I."/>
            <person name="Meyers B.C."/>
            <person name="Michelmore R.W."/>
        </authorList>
    </citation>
    <scope>NUCLEOTIDE SEQUENCE [LARGE SCALE GENOMIC DNA]</scope>
    <source>
        <strain evidence="2">cv. Salinas</strain>
        <tissue evidence="1">Seedlings</tissue>
    </source>
</reference>
<proteinExistence type="predicted"/>
<keyword evidence="2" id="KW-1185">Reference proteome</keyword>
<organism evidence="1 2">
    <name type="scientific">Lactuca sativa</name>
    <name type="common">Garden lettuce</name>
    <dbReference type="NCBI Taxonomy" id="4236"/>
    <lineage>
        <taxon>Eukaryota</taxon>
        <taxon>Viridiplantae</taxon>
        <taxon>Streptophyta</taxon>
        <taxon>Embryophyta</taxon>
        <taxon>Tracheophyta</taxon>
        <taxon>Spermatophyta</taxon>
        <taxon>Magnoliopsida</taxon>
        <taxon>eudicotyledons</taxon>
        <taxon>Gunneridae</taxon>
        <taxon>Pentapetalae</taxon>
        <taxon>asterids</taxon>
        <taxon>campanulids</taxon>
        <taxon>Asterales</taxon>
        <taxon>Asteraceae</taxon>
        <taxon>Cichorioideae</taxon>
        <taxon>Cichorieae</taxon>
        <taxon>Lactucinae</taxon>
        <taxon>Lactuca</taxon>
    </lineage>
</organism>
<sequence>MASSSNANNSSDILSKVKKLALTKSIDVAYSCIHVNEIKSCIDTFIHNLEEKKRHIEATNLIHKDVVYKYLDDEIKVEKQEVKYLEVFLGIMLNTRCCSSLDDLPVEILSWITGRNIQKTSYLQEFAFLRMFEGIGPKDLNVDVFIHKYATHKNVEAMYRQVKITLFSTNILKIIFEL</sequence>
<dbReference type="EMBL" id="NBSK02000008">
    <property type="protein sequence ID" value="KAJ0192500.1"/>
    <property type="molecule type" value="Genomic_DNA"/>
</dbReference>
<accession>A0A9R1URQ8</accession>